<dbReference type="InterPro" id="IPR036890">
    <property type="entry name" value="HATPase_C_sf"/>
</dbReference>
<keyword evidence="8" id="KW-0902">Two-component regulatory system</keyword>
<dbReference type="PANTHER" id="PTHR43065">
    <property type="entry name" value="SENSOR HISTIDINE KINASE"/>
    <property type="match status" value="1"/>
</dbReference>
<dbReference type="NCBIfam" id="TIGR00229">
    <property type="entry name" value="sensory_box"/>
    <property type="match status" value="1"/>
</dbReference>
<reference evidence="12" key="1">
    <citation type="submission" date="2018-01" db="EMBL/GenBank/DDBJ databases">
        <authorList>
            <person name="Regsiter A."/>
            <person name="William W."/>
        </authorList>
    </citation>
    <scope>NUCLEOTIDE SEQUENCE</scope>
    <source>
        <strain evidence="12">TRIP AH-1</strain>
    </source>
</reference>
<keyword evidence="7" id="KW-0067">ATP-binding</keyword>
<keyword evidence="5" id="KW-0547">Nucleotide-binding</keyword>
<dbReference type="SMART" id="SM00387">
    <property type="entry name" value="HATPase_c"/>
    <property type="match status" value="1"/>
</dbReference>
<dbReference type="PANTHER" id="PTHR43065:SF10">
    <property type="entry name" value="PEROXIDE STRESS-ACTIVATED HISTIDINE KINASE MAK3"/>
    <property type="match status" value="1"/>
</dbReference>
<dbReference type="SUPFAM" id="SSF55874">
    <property type="entry name" value="ATPase domain of HSP90 chaperone/DNA topoisomerase II/histidine kinase"/>
    <property type="match status" value="1"/>
</dbReference>
<proteinExistence type="predicted"/>
<dbReference type="GO" id="GO:0000155">
    <property type="term" value="F:phosphorelay sensor kinase activity"/>
    <property type="evidence" value="ECO:0007669"/>
    <property type="project" value="InterPro"/>
</dbReference>
<protein>
    <recommendedName>
        <fullName evidence="2">histidine kinase</fullName>
        <ecNumber evidence="2">2.7.13.3</ecNumber>
    </recommendedName>
</protein>
<dbReference type="SMART" id="SM00388">
    <property type="entry name" value="HisKA"/>
    <property type="match status" value="1"/>
</dbReference>
<keyword evidence="6 12" id="KW-0418">Kinase</keyword>
<dbReference type="InterPro" id="IPR005467">
    <property type="entry name" value="His_kinase_dom"/>
</dbReference>
<dbReference type="Pfam" id="PF00512">
    <property type="entry name" value="HisKA"/>
    <property type="match status" value="1"/>
</dbReference>
<dbReference type="PROSITE" id="PS50109">
    <property type="entry name" value="HIS_KIN"/>
    <property type="match status" value="1"/>
</dbReference>
<dbReference type="EC" id="2.7.13.3" evidence="2"/>
<gene>
    <name evidence="12" type="ORF">PITCH_A290026</name>
</gene>
<dbReference type="CDD" id="cd00082">
    <property type="entry name" value="HisKA"/>
    <property type="match status" value="1"/>
</dbReference>
<name>A0A445MZ48_9BACT</name>
<dbReference type="CDD" id="cd00130">
    <property type="entry name" value="PAS"/>
    <property type="match status" value="1"/>
</dbReference>
<dbReference type="Pfam" id="PF13426">
    <property type="entry name" value="PAS_9"/>
    <property type="match status" value="1"/>
</dbReference>
<dbReference type="InterPro" id="IPR003661">
    <property type="entry name" value="HisK_dim/P_dom"/>
</dbReference>
<dbReference type="PROSITE" id="PS50112">
    <property type="entry name" value="PAS"/>
    <property type="match status" value="1"/>
</dbReference>
<evidence type="ECO:0000256" key="5">
    <source>
        <dbReference type="ARBA" id="ARBA00022741"/>
    </source>
</evidence>
<evidence type="ECO:0000256" key="9">
    <source>
        <dbReference type="SAM" id="MobiDB-lite"/>
    </source>
</evidence>
<evidence type="ECO:0000256" key="4">
    <source>
        <dbReference type="ARBA" id="ARBA00022679"/>
    </source>
</evidence>
<dbReference type="GO" id="GO:0005524">
    <property type="term" value="F:ATP binding"/>
    <property type="evidence" value="ECO:0007669"/>
    <property type="project" value="UniProtKB-KW"/>
</dbReference>
<keyword evidence="3" id="KW-0597">Phosphoprotein</keyword>
<dbReference type="InterPro" id="IPR004358">
    <property type="entry name" value="Sig_transdc_His_kin-like_C"/>
</dbReference>
<feature type="domain" description="Histidine kinase" evidence="10">
    <location>
        <begin position="161"/>
        <end position="368"/>
    </location>
</feature>
<dbReference type="Gene3D" id="3.30.450.20">
    <property type="entry name" value="PAS domain"/>
    <property type="match status" value="1"/>
</dbReference>
<dbReference type="InterPro" id="IPR036097">
    <property type="entry name" value="HisK_dim/P_sf"/>
</dbReference>
<dbReference type="Gene3D" id="3.30.565.10">
    <property type="entry name" value="Histidine kinase-like ATPase, C-terminal domain"/>
    <property type="match status" value="1"/>
</dbReference>
<dbReference type="EMBL" id="OJIN01000169">
    <property type="protein sequence ID" value="SPD74642.1"/>
    <property type="molecule type" value="Genomic_DNA"/>
</dbReference>
<evidence type="ECO:0000256" key="7">
    <source>
        <dbReference type="ARBA" id="ARBA00022840"/>
    </source>
</evidence>
<evidence type="ECO:0000256" key="8">
    <source>
        <dbReference type="ARBA" id="ARBA00023012"/>
    </source>
</evidence>
<dbReference type="Pfam" id="PF02518">
    <property type="entry name" value="HATPase_c"/>
    <property type="match status" value="1"/>
</dbReference>
<dbReference type="InterPro" id="IPR003594">
    <property type="entry name" value="HATPase_dom"/>
</dbReference>
<dbReference type="InterPro" id="IPR035965">
    <property type="entry name" value="PAS-like_dom_sf"/>
</dbReference>
<feature type="domain" description="PAS" evidence="11">
    <location>
        <begin position="21"/>
        <end position="91"/>
    </location>
</feature>
<dbReference type="Gene3D" id="1.10.287.130">
    <property type="match status" value="1"/>
</dbReference>
<evidence type="ECO:0000259" key="10">
    <source>
        <dbReference type="PROSITE" id="PS50109"/>
    </source>
</evidence>
<accession>A0A445MZ48</accession>
<dbReference type="PRINTS" id="PR00344">
    <property type="entry name" value="BCTRLSENSOR"/>
</dbReference>
<comment type="catalytic activity">
    <reaction evidence="1">
        <text>ATP + protein L-histidine = ADP + protein N-phospho-L-histidine.</text>
        <dbReference type="EC" id="2.7.13.3"/>
    </reaction>
</comment>
<evidence type="ECO:0000256" key="6">
    <source>
        <dbReference type="ARBA" id="ARBA00022777"/>
    </source>
</evidence>
<dbReference type="SUPFAM" id="SSF55785">
    <property type="entry name" value="PYP-like sensor domain (PAS domain)"/>
    <property type="match status" value="1"/>
</dbReference>
<evidence type="ECO:0000256" key="1">
    <source>
        <dbReference type="ARBA" id="ARBA00000085"/>
    </source>
</evidence>
<dbReference type="SMART" id="SM00091">
    <property type="entry name" value="PAS"/>
    <property type="match status" value="1"/>
</dbReference>
<evidence type="ECO:0000256" key="2">
    <source>
        <dbReference type="ARBA" id="ARBA00012438"/>
    </source>
</evidence>
<dbReference type="AlphaFoldDB" id="A0A445MZ48"/>
<dbReference type="InterPro" id="IPR000014">
    <property type="entry name" value="PAS"/>
</dbReference>
<evidence type="ECO:0000313" key="12">
    <source>
        <dbReference type="EMBL" id="SPD74642.1"/>
    </source>
</evidence>
<evidence type="ECO:0000256" key="3">
    <source>
        <dbReference type="ARBA" id="ARBA00022553"/>
    </source>
</evidence>
<dbReference type="SUPFAM" id="SSF47384">
    <property type="entry name" value="Homodimeric domain of signal transducing histidine kinase"/>
    <property type="match status" value="1"/>
</dbReference>
<feature type="region of interest" description="Disordered" evidence="9">
    <location>
        <begin position="1"/>
        <end position="20"/>
    </location>
</feature>
<organism evidence="12">
    <name type="scientific">uncultured Desulfobacterium sp</name>
    <dbReference type="NCBI Taxonomy" id="201089"/>
    <lineage>
        <taxon>Bacteria</taxon>
        <taxon>Pseudomonadati</taxon>
        <taxon>Thermodesulfobacteriota</taxon>
        <taxon>Desulfobacteria</taxon>
        <taxon>Desulfobacterales</taxon>
        <taxon>Desulfobacteriaceae</taxon>
        <taxon>Desulfobacterium</taxon>
        <taxon>environmental samples</taxon>
    </lineage>
</organism>
<evidence type="ECO:0000259" key="11">
    <source>
        <dbReference type="PROSITE" id="PS50112"/>
    </source>
</evidence>
<keyword evidence="4" id="KW-0808">Transferase</keyword>
<sequence>MQTKRQMKSTKAGPHHSQDEELSILRSAVDNTNEAFVTIDENHEVVLFNRAAEKTFGYSREEVIGKDLSLIMTPGCSQDHRSAVQNYIRTRRPKRIGHDTELSAPKRGGGTFPANISFSVAEVGGRLYFTAIISDLTEKKILQKQVEKSERLAALGQFVAEITHEIKNPLMIIGGFANQLLRNSSDDNAASKLKVICGEVLRLERLLNDLKEFYQPVKLVLEKFEIGSFLSDIKSLVDEECRTKGINIELNIDKIPFFIEADRDKLKQVILNLLKNAIEAMQNGGKLQIHSTKDNGLIEISIADEGCGIEECDRERIFSPFFTTKKNGTGLGLSISKGIIDSHAGSAFSVTSEVGKGSIFKITMPAVKPPDEDKVKSNETD</sequence>